<dbReference type="EMBL" id="JACVEL010000004">
    <property type="protein sequence ID" value="MBC9812475.1"/>
    <property type="molecule type" value="Genomic_DNA"/>
</dbReference>
<protein>
    <submittedName>
        <fullName evidence="1">Uncharacterized protein</fullName>
    </submittedName>
</protein>
<name>A0A8J6U290_9FLAO</name>
<dbReference type="RefSeq" id="WP_216714021.1">
    <property type="nucleotide sequence ID" value="NZ_JACVEL010000004.1"/>
</dbReference>
<accession>A0A8J6U290</accession>
<proteinExistence type="predicted"/>
<sequence length="173" mass="19879">MSWSNGTLFLLKEKQNPKDFVTELIERLKTIGWKLALSEESVCFNDSVSGEEKESVYFEEETSEEEIIDLLVSWKGLGMLVFFVPEFEFPVVVDFISWDDVSLGGFTVECNGKDNLFFSAPEKHKSIIYKIAEFARFKLVVGDVENYSVHYNLSAILEKAKENHFEILLTNIN</sequence>
<reference evidence="1" key="1">
    <citation type="submission" date="2020-09" db="EMBL/GenBank/DDBJ databases">
        <title>Taishania pollutisoli gen. nov., sp. nov., Isolated from Tetrabromobisphenol A-Contaminated Soil.</title>
        <authorList>
            <person name="Chen Q."/>
        </authorList>
    </citation>
    <scope>NUCLEOTIDE SEQUENCE</scope>
    <source>
        <strain evidence="1">CZZ-1</strain>
    </source>
</reference>
<organism evidence="1 2">
    <name type="scientific">Taishania pollutisoli</name>
    <dbReference type="NCBI Taxonomy" id="2766479"/>
    <lineage>
        <taxon>Bacteria</taxon>
        <taxon>Pseudomonadati</taxon>
        <taxon>Bacteroidota</taxon>
        <taxon>Flavobacteriia</taxon>
        <taxon>Flavobacteriales</taxon>
        <taxon>Crocinitomicaceae</taxon>
        <taxon>Taishania</taxon>
    </lineage>
</organism>
<dbReference type="AlphaFoldDB" id="A0A8J6U290"/>
<evidence type="ECO:0000313" key="2">
    <source>
        <dbReference type="Proteomes" id="UP000652681"/>
    </source>
</evidence>
<comment type="caution">
    <text evidence="1">The sequence shown here is derived from an EMBL/GenBank/DDBJ whole genome shotgun (WGS) entry which is preliminary data.</text>
</comment>
<dbReference type="Proteomes" id="UP000652681">
    <property type="component" value="Unassembled WGS sequence"/>
</dbReference>
<keyword evidence="2" id="KW-1185">Reference proteome</keyword>
<evidence type="ECO:0000313" key="1">
    <source>
        <dbReference type="EMBL" id="MBC9812475.1"/>
    </source>
</evidence>
<gene>
    <name evidence="1" type="ORF">H9Y05_08315</name>
</gene>